<reference evidence="3 4" key="1">
    <citation type="submission" date="2016-11" db="EMBL/GenBank/DDBJ databases">
        <authorList>
            <person name="Jaros S."/>
            <person name="Januszkiewicz K."/>
            <person name="Wedrychowicz H."/>
        </authorList>
    </citation>
    <scope>NUCLEOTIDE SEQUENCE [LARGE SCALE GENOMIC DNA]</scope>
    <source>
        <strain evidence="3 4">DSM 15930</strain>
    </source>
</reference>
<dbReference type="Proteomes" id="UP000184038">
    <property type="component" value="Unassembled WGS sequence"/>
</dbReference>
<accession>A0A1M7EVK7</accession>
<evidence type="ECO:0000256" key="1">
    <source>
        <dbReference type="ARBA" id="ARBA00003238"/>
    </source>
</evidence>
<evidence type="ECO:0000313" key="3">
    <source>
        <dbReference type="EMBL" id="SHL95637.1"/>
    </source>
</evidence>
<name>A0A1M7EVK7_9FIRM</name>
<dbReference type="GO" id="GO:0008289">
    <property type="term" value="F:lipid binding"/>
    <property type="evidence" value="ECO:0007669"/>
    <property type="project" value="UniProtKB-KW"/>
</dbReference>
<dbReference type="AlphaFoldDB" id="A0A1M7EVK7"/>
<dbReference type="PROSITE" id="PS51482">
    <property type="entry name" value="DEGV"/>
    <property type="match status" value="1"/>
</dbReference>
<dbReference type="InterPro" id="IPR050270">
    <property type="entry name" value="DegV_domain_contain"/>
</dbReference>
<protein>
    <submittedName>
        <fullName evidence="3">EDD domain protein, DegV family</fullName>
    </submittedName>
</protein>
<dbReference type="InterPro" id="IPR003797">
    <property type="entry name" value="DegV"/>
</dbReference>
<dbReference type="SUPFAM" id="SSF82549">
    <property type="entry name" value="DAK1/DegV-like"/>
    <property type="match status" value="1"/>
</dbReference>
<gene>
    <name evidence="3" type="ORF">SAMN02746066_00215</name>
</gene>
<sequence>MKYQIISDGSCDLSLEYAKEKGLEIVPFYVSFDGENYYKEGIEVDHFEFYNKMIEEHVYPKTSLPSVQDFVDVFSKYAETATPMICICITTKFSGSYQSACNAKEIVLEKYPDAVITVIDSMVNTVLQGLYVQEALRMQNDGVGYEEAIAHLERIKSTGRIIFTIGSMDYLKKGGRMGKLLTFASDTLGIKPLIVLKEGEIFPAGITRSREKSKKRLIDIAQEHFKKIGEEPETYSFVVGTGIDYDEAEKFKDLVDQGLGVKVPMIGRIGVTIGTHTGPHPIGMGFIKRYDA</sequence>
<keyword evidence="2" id="KW-0446">Lipid-binding</keyword>
<dbReference type="Gene3D" id="3.30.1180.10">
    <property type="match status" value="1"/>
</dbReference>
<dbReference type="STRING" id="1120996.SAMN02746066_00215"/>
<dbReference type="PANTHER" id="PTHR33434">
    <property type="entry name" value="DEGV DOMAIN-CONTAINING PROTEIN DR_1986-RELATED"/>
    <property type="match status" value="1"/>
</dbReference>
<dbReference type="Pfam" id="PF02645">
    <property type="entry name" value="DegV"/>
    <property type="match status" value="1"/>
</dbReference>
<dbReference type="OrthoDB" id="9781230at2"/>
<proteinExistence type="predicted"/>
<dbReference type="InterPro" id="IPR043168">
    <property type="entry name" value="DegV_C"/>
</dbReference>
<dbReference type="Gene3D" id="3.40.50.10170">
    <property type="match status" value="1"/>
</dbReference>
<dbReference type="NCBIfam" id="TIGR00762">
    <property type="entry name" value="DegV"/>
    <property type="match status" value="1"/>
</dbReference>
<evidence type="ECO:0000313" key="4">
    <source>
        <dbReference type="Proteomes" id="UP000184038"/>
    </source>
</evidence>
<evidence type="ECO:0000256" key="2">
    <source>
        <dbReference type="ARBA" id="ARBA00023121"/>
    </source>
</evidence>
<dbReference type="RefSeq" id="WP_073281861.1">
    <property type="nucleotide sequence ID" value="NZ_FRCP01000005.1"/>
</dbReference>
<dbReference type="PANTHER" id="PTHR33434:SF3">
    <property type="entry name" value="DEGV DOMAIN-CONTAINING PROTEIN YITS"/>
    <property type="match status" value="1"/>
</dbReference>
<comment type="function">
    <text evidence="1">May bind long-chain fatty acids, such as palmitate, and may play a role in lipid transport or fatty acid metabolism.</text>
</comment>
<organism evidence="3 4">
    <name type="scientific">Anaerosporobacter mobilis DSM 15930</name>
    <dbReference type="NCBI Taxonomy" id="1120996"/>
    <lineage>
        <taxon>Bacteria</taxon>
        <taxon>Bacillati</taxon>
        <taxon>Bacillota</taxon>
        <taxon>Clostridia</taxon>
        <taxon>Lachnospirales</taxon>
        <taxon>Lachnospiraceae</taxon>
        <taxon>Anaerosporobacter</taxon>
    </lineage>
</organism>
<dbReference type="EMBL" id="FRCP01000005">
    <property type="protein sequence ID" value="SHL95637.1"/>
    <property type="molecule type" value="Genomic_DNA"/>
</dbReference>
<keyword evidence="4" id="KW-1185">Reference proteome</keyword>